<dbReference type="PANTHER" id="PTHR45527:SF1">
    <property type="entry name" value="FATTY ACID SYNTHASE"/>
    <property type="match status" value="1"/>
</dbReference>
<dbReference type="GO" id="GO:0016874">
    <property type="term" value="F:ligase activity"/>
    <property type="evidence" value="ECO:0007669"/>
    <property type="project" value="UniProtKB-KW"/>
</dbReference>
<dbReference type="PROSITE" id="PS50075">
    <property type="entry name" value="CARRIER"/>
    <property type="match status" value="6"/>
</dbReference>
<dbReference type="Pfam" id="PF00501">
    <property type="entry name" value="AMP-binding"/>
    <property type="match status" value="3"/>
</dbReference>
<keyword evidence="3" id="KW-0597">Phosphoprotein</keyword>
<evidence type="ECO:0000259" key="7">
    <source>
        <dbReference type="PROSITE" id="PS50075"/>
    </source>
</evidence>
<feature type="domain" description="Carrier" evidence="7">
    <location>
        <begin position="1613"/>
        <end position="1690"/>
    </location>
</feature>
<dbReference type="NCBIfam" id="TIGR01733">
    <property type="entry name" value="AA-adenyl-dom"/>
    <property type="match status" value="3"/>
</dbReference>
<dbReference type="InterPro" id="IPR006162">
    <property type="entry name" value="Ppantetheine_attach_site"/>
</dbReference>
<dbReference type="InterPro" id="IPR000873">
    <property type="entry name" value="AMP-dep_synth/lig_dom"/>
</dbReference>
<reference evidence="8" key="1">
    <citation type="submission" date="2023-01" db="EMBL/GenBank/DDBJ databases">
        <authorList>
            <person name="Piombo E."/>
        </authorList>
    </citation>
    <scope>NUCLEOTIDE SEQUENCE</scope>
</reference>
<feature type="domain" description="Carrier" evidence="7">
    <location>
        <begin position="546"/>
        <end position="619"/>
    </location>
</feature>
<dbReference type="SUPFAM" id="SSF56801">
    <property type="entry name" value="Acetyl-CoA synthetase-like"/>
    <property type="match status" value="3"/>
</dbReference>
<dbReference type="GO" id="GO:0043041">
    <property type="term" value="P:amino acid activation for nonribosomal peptide biosynthetic process"/>
    <property type="evidence" value="ECO:0007669"/>
    <property type="project" value="TreeGrafter"/>
</dbReference>
<feature type="domain" description="Carrier" evidence="7">
    <location>
        <begin position="2161"/>
        <end position="2237"/>
    </location>
</feature>
<dbReference type="InterPro" id="IPR045851">
    <property type="entry name" value="AMP-bd_C_sf"/>
</dbReference>
<dbReference type="FunFam" id="3.40.50.980:FF:000001">
    <property type="entry name" value="Non-ribosomal peptide synthetase"/>
    <property type="match status" value="1"/>
</dbReference>
<dbReference type="SUPFAM" id="SSF47336">
    <property type="entry name" value="ACP-like"/>
    <property type="match status" value="6"/>
</dbReference>
<dbReference type="Gene3D" id="3.30.300.30">
    <property type="match status" value="3"/>
</dbReference>
<feature type="region of interest" description="Disordered" evidence="6">
    <location>
        <begin position="1"/>
        <end position="20"/>
    </location>
</feature>
<comment type="caution">
    <text evidence="8">The sequence shown here is derived from an EMBL/GenBank/DDBJ whole genome shotgun (WGS) entry which is preliminary data.</text>
</comment>
<dbReference type="Gene3D" id="1.10.1200.10">
    <property type="entry name" value="ACP-like"/>
    <property type="match status" value="5"/>
</dbReference>
<feature type="domain" description="Carrier" evidence="7">
    <location>
        <begin position="3794"/>
        <end position="3867"/>
    </location>
</feature>
<dbReference type="Pfam" id="PF00668">
    <property type="entry name" value="Condensation"/>
    <property type="match status" value="6"/>
</dbReference>
<organism evidence="8 9">
    <name type="scientific">Clonostachys chloroleuca</name>
    <dbReference type="NCBI Taxonomy" id="1926264"/>
    <lineage>
        <taxon>Eukaryota</taxon>
        <taxon>Fungi</taxon>
        <taxon>Dikarya</taxon>
        <taxon>Ascomycota</taxon>
        <taxon>Pezizomycotina</taxon>
        <taxon>Sordariomycetes</taxon>
        <taxon>Hypocreomycetidae</taxon>
        <taxon>Hypocreales</taxon>
        <taxon>Bionectriaceae</taxon>
        <taxon>Clonostachys</taxon>
    </lineage>
</organism>
<name>A0AA35QFR8_9HYPO</name>
<evidence type="ECO:0000313" key="8">
    <source>
        <dbReference type="EMBL" id="CAI6101251.1"/>
    </source>
</evidence>
<evidence type="ECO:0000313" key="9">
    <source>
        <dbReference type="Proteomes" id="UP001160390"/>
    </source>
</evidence>
<dbReference type="FunFam" id="3.30.300.30:FF:000015">
    <property type="entry name" value="Nonribosomal peptide synthase SidD"/>
    <property type="match status" value="1"/>
</dbReference>
<evidence type="ECO:0000256" key="2">
    <source>
        <dbReference type="ARBA" id="ARBA00022450"/>
    </source>
</evidence>
<dbReference type="PROSITE" id="PS00012">
    <property type="entry name" value="PHOSPHOPANTETHEINE"/>
    <property type="match status" value="5"/>
</dbReference>
<comment type="pathway">
    <text evidence="1">Siderophore biosynthesis.</text>
</comment>
<dbReference type="InterPro" id="IPR020806">
    <property type="entry name" value="PKS_PP-bd"/>
</dbReference>
<dbReference type="InterPro" id="IPR001242">
    <property type="entry name" value="Condensation_dom"/>
</dbReference>
<dbReference type="CDD" id="cd05918">
    <property type="entry name" value="A_NRPS_SidN3_like"/>
    <property type="match status" value="2"/>
</dbReference>
<dbReference type="Gene3D" id="3.30.559.10">
    <property type="entry name" value="Chloramphenicol acetyltransferase-like domain"/>
    <property type="match status" value="6"/>
</dbReference>
<evidence type="ECO:0000256" key="1">
    <source>
        <dbReference type="ARBA" id="ARBA00004924"/>
    </source>
</evidence>
<evidence type="ECO:0000256" key="3">
    <source>
        <dbReference type="ARBA" id="ARBA00022553"/>
    </source>
</evidence>
<dbReference type="FunFam" id="3.30.300.30:FF:000033">
    <property type="entry name" value="Nonribosomal siderophore peptide synthase SidC"/>
    <property type="match status" value="1"/>
</dbReference>
<dbReference type="InterPro" id="IPR023213">
    <property type="entry name" value="CAT-like_dom_sf"/>
</dbReference>
<sequence length="4863" mass="533576">MDLDNLQDNSNLSVLNPRPSQIPGPNLFHHLVRSPSGSTALEHLENGSRTSYTYGDLHLASDRIAAQVTAVTSPSSSGEQQQLDQNIVPILIHQSPLLYAALLGTLKSGGAFCPLNIDAPPERVSFILQDVSAKVILVSEELVSKVPDSCSATVIVVRWDDNSNNTTGHNEPFPGPARIPTPDDLAYVMYTSGSTGTPKGVGIPHSSATQALLAHDRHMPRFSRFLQFAAPTFDVSVFEIFFPLFRGNTLVSVNRGELLNDLPGVIREMDIDACELTPSVAGSLLRSRDRVPCLKLLLTIGEMLNEPVVREFGGKEPGKSMLWAMYGPTEATIHCTLEPAMAAAATVNTIGVPLDTVSCFVIQPASEYHSPGECSVLPRGEIGELAVGGFQLAVGYLNRPEQTAASFINTPYGRLYRTGDKARITQSGKLECFGRLSDGQVKLRGQRLELGEVESAILRTPGCHGAVAMVESSILICFCAVDGGVTEDQLLDSCKRWLPQYMVPGELIVMDDFPRLPSGKANKKQLLQDFISQREAQPAAESQLEGVSDELAIRVSDIVSKVLGRSAKADDSFSAAGLDSLAAIRLASSLREAGFEVATVDLLKLRTVSQLASLIRNTSSNSAVSVQPTASASSLLARCDEICSENPALQDVRGLIEDIWPCIPLQAAMLAESSRHDGAYWNKVELETDPHVTVGQVLSAFRQVAQSNEIIRTGFAPWRGGFASVLFMGLQPDQVRIVDEFEHSLPPEMSRHFLQTIHWQIQRRRGPGHGVQMLVHVHHAIYDGWSLDMLLSDMTAILKGLEPPVRPQFRDVAPFYMHPPVEGMNNARKFWTDHLLGWNKAPFPKLIGQQGGLNVAQVCRAMLEAPTTGSVESLAQELGCSAQVLFQAALALMWNGITGSSDIVLGTVTSGRAIPVPGIHSVMGPCVASMPLRVNLERMTENAHLLNHIHSSNRAMMEHYSLPLAEVKRLSGLQPGDTIYDVLFAYQESPDSGRRREMAIRELKHLDRLETKFVLEVEPHEEGFALQATYHSDSFDEQMVVRMLDQFKFVLQHIIKYPQGSVTSAKNSIFDGLATYNKPPSAYEGVPDLATMFEAVVEKTPNAEAICFARSIGSDSVVSEKVTYRELNEISNKIAHGIRDAGARTGEVVAVVMEKSVRLYASILAIVKAGCAYLPLLPSTPASRVQEIFSQADTRLCLVDADSEMSLALATSVQTLAVGGDSFEGLPAQNLNIPPDGSRLSYVIYTSGTTGKPKGVAVTQLNAASNIGYLETLYPKSASGQSRLLQACSQAFDVSVFEIFYTWHAGMCLCSGTNDTLFEDLENAINQLGITHLSLTPTVASLIDPKKTPNVEFLVTAGEAMTSSVRDTWGELLWQGYGPSETTNICTVKHMKREYHPDHLGWVFPNTSVFVLLPQSLDTLPIGWVGEFCFGGDQVAQGYLNLPEVTAASFIEHPKYGRIYRSGDMGRMLPDGSLMILGRIDGQLKLRGQRIEAGEVNSVITATDLSSAAVTLLIRQRADFPEQLVTFFVPTETHKDEGSILPTDAETTKLLFLTLQARLPSYMVPSYLIRISGVPKTASGKIYTRKLRDWFHGLSADYLSSSTQDQCESTDGEEASQSELLLKQSISEYLSIPESTVGRWTPFANLGIDSISALGLARALKVSVGRSIPVSAILRNPNLVLLGRHLDSQCANDKTRSLPKPGDFFLESFFSDVRKSFESEGKKVESILPCTPLQEAMLAGGQQSYYNKVMLRLLIKPEDMRQYWNNVAARNGILRTAFVATDQVKNPIAQVVLQDWEIPWLEFSVNTPSFDHVVDEHLKQLPEPVDSRIPPVSLAIINYRGTAFLSFICHHALYDGVAMVNLWREVEALANGAVLPPPVPYEPFLMEVLSPPSDTDSFWLSQLRDFQSTSLFRRSKGKKAVQAAASTSLNVPLRDIHEHVQSLGVSFLSLCEAAWANTIAIASSSTDICFGNVVSGRTVDIEGIDKLIAPCFNTIPIRKDLSAEPHGINLVKDFYKLNSEILSYQFTPLRQIQKTTGRSGRALFDTLLIVQQPLHAMDDSVWILEGDSSDMDIPLVCEVVPCPSLNTVVVNIQYDMDAVSEAMVWAFAGIFRLQFESILKSPYGKLLKRSSVPPKLIAGLEGIVVRRERIEADKTRAQAVEEWPEVEAQIRNVLVELSGQPASRVSRFTSIFQLGLDSINAVQVASMLRRQGLDVSASDVIECTSCAKISERIHENTSKKPSKKSTYDLGKFGAGVASQLQEKLPVDRVVEATLPCTPMQEAMIMSFIHSDGSNYFNSLSYEFEKGISTADIVRSWATLTKCHPLLRTAFLPVNHQDCSFAMVRYSPESSPAPLTIVDSKSENLESKMAERRAAVLSTPNLPPWHVFIEEKGESLSMVIMIHHAIYDAQSLDSILAELAVQLKSDIAFCSFAEVEPSLTEMMMESTSNQAEAEKFWKSKAESAVVNTFPIMTPLREPASDLQVESMQSSMSFSAFQAAAQHAGVSVQAVFQAAWTRILSSYLGENSVTFGVILSSRSTETTKNAPMPCLSTVPVVAANQSSNAELLKQMMEFNSKCHKFQSVPLSQVQKWLGHPASPVFDTLLSYRKVEAQRPRPFRLVEDKATVEYPVSIEIEAVGNGEMNLSITYLPNVVPLEQAKIILQQFDAGMCHLIMDTNSTDLDLYKANPAVFSVSPPLKPEMPSPVQYMHEFVEMRARSQPDALALEFVSAMADDGTPQKQQWTYRELDEMGNRVANMLAEEAAIGSIVGIHFVKCPEAYFAILGILKAGCSFVALDPTAPSARKEFIMSDSQAPCVLTGAADLDLNMPTKMIPLTTEGLSVFAPTPRQLGPEFSPSSTCYCLYTSGTTGTPKGCEITHENAVQAMMAFQELFQGHWDQDSRWLQFAALHFDVSVLEQYWSWSVGISVVSAPKDLILDDLTGTINKLGITHIDLTPSLARLTHPDEVPSLCRGVFITGGESLKQEILDVWGPKAVIYNAYGPTEATIGVTMYQRVPINGRPSNIGKQFSNVGSYVFQPGTEIPVLRGGVGELCVSGKLVGKGYLGRAELTQERFPTLKEYGERIYRTGDLVRILCDGCFDFLGRADDQVKLRGQRLEIGEINHAIRSVPEISDAATIVASHGASNDKSVLVSFVVSSQAGSRNTELKVLNDVEELSLKAKEACRQRLPGYMVPTYCLVLPYIPLSVNNKAEAKELKRIFRELSHEQLMAHTASPAVPQSGLVGDLCQKIIKALAEFGNVDSSDLSANTSVFDVGVDSITALRLSSILKSQGLKGASTTVILRNPVVADLARALSSTATQSQEKYVREAKQTLSASRHRYRAIACRLLGIRADEIEYIAPCSPLQQGIISKSITNDTEGAYFNSFELKIRGEISQEKLRAAWDNLVAAEAILRTVFLSTTGGHVQVALKKKALSWISQDLPSEAEVNPFLERERQEWIKENSEHIASPLKFIYLTTPAGRSLLVNIFHGIYDGNSLVLMLQHVASRCLDVQTGKGPSFLDALIHGPLWKFDHCRQYWVDFLNGWTTPRPLALSGPASGDAIAVTATRLMSYEALEQIRKTEQVTLQAVMLALWTSVLQPYYYGDSMTLGMVVSGRSIDLPSVDQVIGPLFNTLPFTNKTLRGASWSSLIQQCHKFGVDTLPFQHVPLQKIQKWCSKGRPLFDTLFTLQLEGGEAVEGPVPWEIVDGQSTPDYPLAIEIYCLQNGKMNITLVAQGSVTNTTGLESILDQIEKNMSLLASDPKQGIVTGLEERNLAQSESLSNIPSNEGGEDLSDFAWDDTAIAIKEEASILAGTGIADVTESTTMFELGLDSIDVIKLSAKLSKRGVKIPASSILRLQSIAKIATAQKGEDGGPGDLATQAVDMTSIQNKLWDNLRSSSQEVSIDLELVEDVLPPTALQESMVAAMISSRFEWYFNHDLMEIQDGATVDQLRRAWALVAQACPILRTGFYELRDFELGFSYCQVVRSQTNTKMEEIPLDSLEDVHMVMEKARSRAEQGRGVDHLFQLTFITVKGRSYLLLSIAHALYDGWSLGLIYQLLRKAYDGESLSPVSPENFISKAMMVQGRESSEFWGDYLQHATPTLLAYSREDEGKVVRRTSSQSTSSVADIQKFCQKYSVSLQVLCQACWAVVLAHETKQLDVTFGVVMSGREFEGAEDLVFPTMNTVALRCILHDSAGSFVQYLEENMGDIRNFQGFPLRKAQQAAGVEGQLFDTLFMLQKSVGTGSSDDLVKSVEGSSAIDYPFCIEAELVDDALIWRAAYQPHALSDETALSKIDEVNRVMSFIISTPESDLLSFDDAGTSMCGLPSIHLDLEGGTPEEEAEVSSEDAEVWDETSSIIRSVLSEASGVTVDQIRLSNSLYHLGLDSIIAIKVAAMLRRQSVTISVRDLIRAVDIRQMAASATKATATLSRKPAEQNEWHPSSEIDVDGLISERQIEKSDIEALLPAIPMQVFMLSTWQNSQGQVFYPEFSYSLKSSCSLEDIHTAWRSVVASTSILRTRFIATLSKDVPVLQVILRATANSENPWVKLKVERAESGDGWLLRLKIHHALYDGVSLPAIMQKLLRNIQEPGVFTDDEVLSAWTNFATTQTLQAKKDLRRQFWTEYLHDCKSKPTSDASTYSLKRTSVVRRSALPDVSQLRQRAAQAGVSVQSLFLAAYARTLASRQTEAQASQLVLFGVYLANRDDENSALEIYPQLNLLPLKVAVNSSDSIAQLAAKVQASIIEVTSHGWSEVGLWEIEAWTGVKVDSFVNFLSLPTPAADPATATAITPVEEMAQPASTAEVEGRFDRQMGNVSVRDAFPAAIDIEAGIRGETLDVGAFGAKSVLADEPTAEALLDEILTFLQQA</sequence>
<dbReference type="SMART" id="SM00823">
    <property type="entry name" value="PKS_PP"/>
    <property type="match status" value="6"/>
</dbReference>
<proteinExistence type="inferred from homology"/>
<dbReference type="Gene3D" id="3.40.50.12780">
    <property type="entry name" value="N-terminal domain of ligase-like"/>
    <property type="match status" value="3"/>
</dbReference>
<keyword evidence="2" id="KW-0596">Phosphopantetheine</keyword>
<keyword evidence="4" id="KW-0436">Ligase</keyword>
<dbReference type="PANTHER" id="PTHR45527">
    <property type="entry name" value="NONRIBOSOMAL PEPTIDE SYNTHETASE"/>
    <property type="match status" value="1"/>
</dbReference>
<feature type="domain" description="Carrier" evidence="7">
    <location>
        <begin position="3241"/>
        <end position="3315"/>
    </location>
</feature>
<dbReference type="GO" id="GO:0005737">
    <property type="term" value="C:cytoplasm"/>
    <property type="evidence" value="ECO:0007669"/>
    <property type="project" value="TreeGrafter"/>
</dbReference>
<protein>
    <recommendedName>
        <fullName evidence="7">Carrier domain-containing protein</fullName>
    </recommendedName>
</protein>
<comment type="similarity">
    <text evidence="5">Belongs to the NRP synthetase family.</text>
</comment>
<dbReference type="InterPro" id="IPR042099">
    <property type="entry name" value="ANL_N_sf"/>
</dbReference>
<dbReference type="SUPFAM" id="SSF52777">
    <property type="entry name" value="CoA-dependent acyltransferases"/>
    <property type="match status" value="12"/>
</dbReference>
<dbReference type="Gene3D" id="3.30.559.30">
    <property type="entry name" value="Nonribosomal peptide synthetase, condensation domain"/>
    <property type="match status" value="6"/>
</dbReference>
<dbReference type="InterPro" id="IPR036736">
    <property type="entry name" value="ACP-like_sf"/>
</dbReference>
<dbReference type="PROSITE" id="PS00455">
    <property type="entry name" value="AMP_BINDING"/>
    <property type="match status" value="2"/>
</dbReference>
<dbReference type="FunFam" id="3.40.50.12780:FF:000024">
    <property type="entry name" value="Nonribosomal siderophore peptide synthase SidC"/>
    <property type="match status" value="2"/>
</dbReference>
<evidence type="ECO:0000256" key="6">
    <source>
        <dbReference type="SAM" id="MobiDB-lite"/>
    </source>
</evidence>
<dbReference type="EMBL" id="CABFNP030001360">
    <property type="protein sequence ID" value="CAI6101251.1"/>
    <property type="molecule type" value="Genomic_DNA"/>
</dbReference>
<feature type="domain" description="Carrier" evidence="7">
    <location>
        <begin position="4349"/>
        <end position="4422"/>
    </location>
</feature>
<dbReference type="NCBIfam" id="NF003417">
    <property type="entry name" value="PRK04813.1"/>
    <property type="match status" value="3"/>
</dbReference>
<dbReference type="GO" id="GO:0010106">
    <property type="term" value="P:cellular response to iron ion starvation"/>
    <property type="evidence" value="ECO:0007669"/>
    <property type="project" value="UniProtKB-ARBA"/>
</dbReference>
<dbReference type="SMART" id="SM01294">
    <property type="entry name" value="PKS_PP_betabranch"/>
    <property type="match status" value="1"/>
</dbReference>
<dbReference type="GO" id="GO:0031169">
    <property type="term" value="P:ferrichrome biosynthetic process"/>
    <property type="evidence" value="ECO:0007669"/>
    <property type="project" value="UniProtKB-ARBA"/>
</dbReference>
<evidence type="ECO:0000256" key="5">
    <source>
        <dbReference type="ARBA" id="ARBA00029454"/>
    </source>
</evidence>
<dbReference type="Pfam" id="PF00550">
    <property type="entry name" value="PP-binding"/>
    <property type="match status" value="6"/>
</dbReference>
<feature type="compositionally biased region" description="Polar residues" evidence="6">
    <location>
        <begin position="1"/>
        <end position="14"/>
    </location>
</feature>
<dbReference type="Proteomes" id="UP001160390">
    <property type="component" value="Unassembled WGS sequence"/>
</dbReference>
<dbReference type="InterPro" id="IPR009081">
    <property type="entry name" value="PP-bd_ACP"/>
</dbReference>
<dbReference type="GO" id="GO:0031177">
    <property type="term" value="F:phosphopantetheine binding"/>
    <property type="evidence" value="ECO:0007669"/>
    <property type="project" value="InterPro"/>
</dbReference>
<evidence type="ECO:0000256" key="4">
    <source>
        <dbReference type="ARBA" id="ARBA00022598"/>
    </source>
</evidence>
<dbReference type="InterPro" id="IPR020845">
    <property type="entry name" value="AMP-binding_CS"/>
</dbReference>
<accession>A0AA35QFR8</accession>
<keyword evidence="9" id="KW-1185">Reference proteome</keyword>
<gene>
    <name evidence="8" type="ORF">CCHLO57077_00006503</name>
</gene>
<dbReference type="InterPro" id="IPR010071">
    <property type="entry name" value="AA_adenyl_dom"/>
</dbReference>